<evidence type="ECO:0000256" key="11">
    <source>
        <dbReference type="ARBA" id="ARBA00022917"/>
    </source>
</evidence>
<gene>
    <name evidence="22" type="ORF">TSIB3V08_LOCUS4461</name>
</gene>
<dbReference type="SUPFAM" id="SSF47616">
    <property type="entry name" value="GST C-terminal domain-like"/>
    <property type="match status" value="1"/>
</dbReference>
<dbReference type="CDD" id="cd00862">
    <property type="entry name" value="ProRS_anticodon_zinc"/>
    <property type="match status" value="1"/>
</dbReference>
<dbReference type="InterPro" id="IPR014729">
    <property type="entry name" value="Rossmann-like_a/b/a_fold"/>
</dbReference>
<keyword evidence="5" id="KW-0436">Ligase</keyword>
<evidence type="ECO:0000259" key="21">
    <source>
        <dbReference type="PROSITE" id="PS51185"/>
    </source>
</evidence>
<dbReference type="InterPro" id="IPR020058">
    <property type="entry name" value="Glu/Gln-tRNA-synth_Ib_cat-dom"/>
</dbReference>
<dbReference type="Gene3D" id="2.40.240.10">
    <property type="entry name" value="Ribosomal Protein L25, Chain P"/>
    <property type="match status" value="1"/>
</dbReference>
<dbReference type="CDD" id="cd00936">
    <property type="entry name" value="WEPRS_RNA"/>
    <property type="match status" value="4"/>
</dbReference>
<dbReference type="GO" id="GO:0003723">
    <property type="term" value="F:RNA binding"/>
    <property type="evidence" value="ECO:0007669"/>
    <property type="project" value="UniProtKB-KW"/>
</dbReference>
<dbReference type="FunFam" id="3.30.110.30:FF:000001">
    <property type="entry name" value="Bifunctional glutamate/proline--tRNA ligase"/>
    <property type="match status" value="1"/>
</dbReference>
<dbReference type="Pfam" id="PF00749">
    <property type="entry name" value="tRNA-synt_1c"/>
    <property type="match status" value="2"/>
</dbReference>
<dbReference type="InterPro" id="IPR036621">
    <property type="entry name" value="Anticodon-bd_dom_sf"/>
</dbReference>
<keyword evidence="7" id="KW-0547">Nucleotide-binding</keyword>
<protein>
    <recommendedName>
        <fullName evidence="17">Bifunctional glutamate/proline--tRNA ligase</fullName>
        <ecNumber evidence="2">6.1.1.15</ecNumber>
        <ecNumber evidence="3">6.1.1.17</ecNumber>
    </recommendedName>
    <alternativeName>
        <fullName evidence="18">Bifunctional aminoacyl-tRNA synthetase</fullName>
    </alternativeName>
</protein>
<dbReference type="Gene3D" id="1.10.287.10">
    <property type="entry name" value="S15/NS1, RNA-binding"/>
    <property type="match status" value="4"/>
</dbReference>
<dbReference type="CDD" id="cd10309">
    <property type="entry name" value="GST_C_GluProRS_N"/>
    <property type="match status" value="1"/>
</dbReference>
<dbReference type="HAMAP" id="MF_01571">
    <property type="entry name" value="Pro_tRNA_synth_type3"/>
    <property type="match status" value="1"/>
</dbReference>
<feature type="region of interest" description="Disordered" evidence="19">
    <location>
        <begin position="1059"/>
        <end position="1079"/>
    </location>
</feature>
<dbReference type="GO" id="GO:0006433">
    <property type="term" value="P:prolyl-tRNA aminoacylation"/>
    <property type="evidence" value="ECO:0007669"/>
    <property type="project" value="InterPro"/>
</dbReference>
<dbReference type="FunFam" id="3.30.930.10:FF:000007">
    <property type="entry name" value="Bifunctional glutamate/proline--tRNA ligase"/>
    <property type="match status" value="1"/>
</dbReference>
<dbReference type="PROSITE" id="PS50862">
    <property type="entry name" value="AA_TRNA_LIGASE_II"/>
    <property type="match status" value="1"/>
</dbReference>
<proteinExistence type="inferred from homology"/>
<dbReference type="SUPFAM" id="SSF50715">
    <property type="entry name" value="Ribosomal protein L25-like"/>
    <property type="match status" value="1"/>
</dbReference>
<evidence type="ECO:0000256" key="8">
    <source>
        <dbReference type="ARBA" id="ARBA00022833"/>
    </source>
</evidence>
<dbReference type="InterPro" id="IPR020061">
    <property type="entry name" value="Glu_tRNA_lig_a-bdl"/>
</dbReference>
<feature type="compositionally biased region" description="Polar residues" evidence="19">
    <location>
        <begin position="1394"/>
        <end position="1409"/>
    </location>
</feature>
<dbReference type="InterPro" id="IPR020059">
    <property type="entry name" value="Glu/Gln-tRNA-synth_Ib_codon-bd"/>
</dbReference>
<keyword evidence="6" id="KW-0479">Metal-binding</keyword>
<dbReference type="SUPFAM" id="SSF47060">
    <property type="entry name" value="S15/NS1 RNA-binding domain"/>
    <property type="match status" value="4"/>
</dbReference>
<dbReference type="InterPro" id="IPR036282">
    <property type="entry name" value="Glutathione-S-Trfase_C_sf"/>
</dbReference>
<dbReference type="Gene3D" id="3.90.800.10">
    <property type="entry name" value="Glutamyl-tRNA Synthetase, Domain 3"/>
    <property type="match status" value="1"/>
</dbReference>
<evidence type="ECO:0000256" key="4">
    <source>
        <dbReference type="ARBA" id="ARBA00022553"/>
    </source>
</evidence>
<evidence type="ECO:0000256" key="10">
    <source>
        <dbReference type="ARBA" id="ARBA00022884"/>
    </source>
</evidence>
<dbReference type="GO" id="GO:0046872">
    <property type="term" value="F:metal ion binding"/>
    <property type="evidence" value="ECO:0007669"/>
    <property type="project" value="UniProtKB-KW"/>
</dbReference>
<dbReference type="InterPro" id="IPR045864">
    <property type="entry name" value="aa-tRNA-synth_II/BPL/LPL"/>
</dbReference>
<dbReference type="Pfam" id="PF20974">
    <property type="entry name" value="tRNA-synt_1c_C2"/>
    <property type="match status" value="1"/>
</dbReference>
<dbReference type="SUPFAM" id="SSF140996">
    <property type="entry name" value="Hermes dimerisation domain"/>
    <property type="match status" value="1"/>
</dbReference>
<dbReference type="Pfam" id="PF09180">
    <property type="entry name" value="ProRS-C_1"/>
    <property type="match status" value="1"/>
</dbReference>
<evidence type="ECO:0000256" key="17">
    <source>
        <dbReference type="ARBA" id="ARBA00067786"/>
    </source>
</evidence>
<dbReference type="InterPro" id="IPR009068">
    <property type="entry name" value="uS15_NS1_RNA-bd_sf"/>
</dbReference>
<dbReference type="InterPro" id="IPR006195">
    <property type="entry name" value="aa-tRNA-synth_II"/>
</dbReference>
<evidence type="ECO:0000256" key="19">
    <source>
        <dbReference type="SAM" id="MobiDB-lite"/>
    </source>
</evidence>
<feature type="region of interest" description="Disordered" evidence="19">
    <location>
        <begin position="1134"/>
        <end position="1172"/>
    </location>
</feature>
<feature type="region of interest" description="Disordered" evidence="19">
    <location>
        <begin position="1392"/>
        <end position="1417"/>
    </location>
</feature>
<keyword evidence="11" id="KW-0648">Protein biosynthesis</keyword>
<dbReference type="InterPro" id="IPR001412">
    <property type="entry name" value="aa-tRNA-synth_I_CS"/>
</dbReference>
<dbReference type="FunFam" id="1.20.1050.130:FF:000007">
    <property type="entry name" value="Bifunctional glutamate/proline--tRNA ligase"/>
    <property type="match status" value="1"/>
</dbReference>
<dbReference type="SUPFAM" id="SSF53098">
    <property type="entry name" value="Ribonuclease H-like"/>
    <property type="match status" value="1"/>
</dbReference>
<keyword evidence="8" id="KW-0862">Zinc</keyword>
<dbReference type="SMART" id="SM00991">
    <property type="entry name" value="WHEP-TRS"/>
    <property type="match status" value="5"/>
</dbReference>
<dbReference type="Gene3D" id="3.40.50.800">
    <property type="entry name" value="Anticodon-binding domain"/>
    <property type="match status" value="1"/>
</dbReference>
<dbReference type="SUPFAM" id="SSF55681">
    <property type="entry name" value="Class II aaRS and biotin synthetases"/>
    <property type="match status" value="1"/>
</dbReference>
<dbReference type="InterPro" id="IPR017449">
    <property type="entry name" value="Pro-tRNA_synth_II"/>
</dbReference>
<organism evidence="22">
    <name type="scientific">Timema shepardi</name>
    <name type="common">Walking stick</name>
    <dbReference type="NCBI Taxonomy" id="629360"/>
    <lineage>
        <taxon>Eukaryota</taxon>
        <taxon>Metazoa</taxon>
        <taxon>Ecdysozoa</taxon>
        <taxon>Arthropoda</taxon>
        <taxon>Hexapoda</taxon>
        <taxon>Insecta</taxon>
        <taxon>Pterygota</taxon>
        <taxon>Neoptera</taxon>
        <taxon>Polyneoptera</taxon>
        <taxon>Phasmatodea</taxon>
        <taxon>Timematodea</taxon>
        <taxon>Timematoidea</taxon>
        <taxon>Timematidae</taxon>
        <taxon>Timema</taxon>
    </lineage>
</organism>
<dbReference type="FunFam" id="3.90.800.10:FF:000001">
    <property type="entry name" value="Glutamine--tRNA ligase"/>
    <property type="match status" value="1"/>
</dbReference>
<dbReference type="InterPro" id="IPR004154">
    <property type="entry name" value="Anticodon-bd"/>
</dbReference>
<comment type="catalytic activity">
    <reaction evidence="15">
        <text>tRNA(Pro) + L-proline + ATP = L-prolyl-tRNA(Pro) + AMP + diphosphate</text>
        <dbReference type="Rhea" id="RHEA:14305"/>
        <dbReference type="Rhea" id="RHEA-COMP:9700"/>
        <dbReference type="Rhea" id="RHEA-COMP:9702"/>
        <dbReference type="ChEBI" id="CHEBI:30616"/>
        <dbReference type="ChEBI" id="CHEBI:33019"/>
        <dbReference type="ChEBI" id="CHEBI:60039"/>
        <dbReference type="ChEBI" id="CHEBI:78442"/>
        <dbReference type="ChEBI" id="CHEBI:78532"/>
        <dbReference type="ChEBI" id="CHEBI:456215"/>
        <dbReference type="EC" id="6.1.1.15"/>
    </reaction>
    <physiologicalReaction direction="left-to-right" evidence="15">
        <dbReference type="Rhea" id="RHEA:14306"/>
    </physiologicalReaction>
</comment>
<dbReference type="EC" id="6.1.1.17" evidence="3"/>
<comment type="similarity">
    <text evidence="16">In the N-terminal section; belongs to the class-I aminoacyl-tRNA synthetase family. Glutamate--tRNA ligase type 2 subfamily.</text>
</comment>
<dbReference type="InterPro" id="IPR011035">
    <property type="entry name" value="Ribosomal_bL25/Gln-tRNA_synth"/>
</dbReference>
<feature type="compositionally biased region" description="Polar residues" evidence="19">
    <location>
        <begin position="1141"/>
        <end position="1163"/>
    </location>
</feature>
<feature type="region of interest" description="Disordered" evidence="19">
    <location>
        <begin position="296"/>
        <end position="317"/>
    </location>
</feature>
<keyword evidence="4" id="KW-0597">Phosphoprotein</keyword>
<evidence type="ECO:0000256" key="7">
    <source>
        <dbReference type="ARBA" id="ARBA00022741"/>
    </source>
</evidence>
<dbReference type="InterPro" id="IPR000924">
    <property type="entry name" value="Glu/Gln-tRNA-synth"/>
</dbReference>
<dbReference type="PRINTS" id="PR00987">
    <property type="entry name" value="TRNASYNTHGLU"/>
</dbReference>
<reference evidence="22" key="1">
    <citation type="submission" date="2020-11" db="EMBL/GenBank/DDBJ databases">
        <authorList>
            <person name="Tran Van P."/>
        </authorList>
    </citation>
    <scope>NUCLEOTIDE SEQUENCE</scope>
</reference>
<name>A0A7R9AU17_TIMSH</name>
<dbReference type="GO" id="GO:0004827">
    <property type="term" value="F:proline-tRNA ligase activity"/>
    <property type="evidence" value="ECO:0007669"/>
    <property type="project" value="UniProtKB-EC"/>
</dbReference>
<keyword evidence="9" id="KW-0067">ATP-binding</keyword>
<dbReference type="GO" id="GO:0005524">
    <property type="term" value="F:ATP binding"/>
    <property type="evidence" value="ECO:0007669"/>
    <property type="project" value="UniProtKB-KW"/>
</dbReference>
<keyword evidence="13" id="KW-0511">Multifunctional enzyme</keyword>
<dbReference type="InterPro" id="IPR016061">
    <property type="entry name" value="Pro-tRNA_ligase_II_C"/>
</dbReference>
<keyword evidence="12" id="KW-0030">Aminoacyl-tRNA synthetase</keyword>
<accession>A0A7R9AU17</accession>
<feature type="domain" description="Aminoacyl-transfer RNA synthetases class-II family profile" evidence="20">
    <location>
        <begin position="1501"/>
        <end position="1742"/>
    </location>
</feature>
<evidence type="ECO:0000256" key="9">
    <source>
        <dbReference type="ARBA" id="ARBA00022840"/>
    </source>
</evidence>
<dbReference type="SMART" id="SM00946">
    <property type="entry name" value="ProRS-C_1"/>
    <property type="match status" value="1"/>
</dbReference>
<evidence type="ECO:0000256" key="5">
    <source>
        <dbReference type="ARBA" id="ARBA00022598"/>
    </source>
</evidence>
<dbReference type="SUPFAM" id="SSF52374">
    <property type="entry name" value="Nucleotidylyl transferase"/>
    <property type="match status" value="1"/>
</dbReference>
<dbReference type="PANTHER" id="PTHR43382:SF2">
    <property type="entry name" value="BIFUNCTIONAL GLUTAMATE_PROLINE--TRNA LIGASE"/>
    <property type="match status" value="1"/>
</dbReference>
<feature type="domain" description="WHEP-TRS" evidence="21">
    <location>
        <begin position="1201"/>
        <end position="1257"/>
    </location>
</feature>
<dbReference type="PANTHER" id="PTHR43382">
    <property type="entry name" value="PROLYL-TRNA SYNTHETASE"/>
    <property type="match status" value="1"/>
</dbReference>
<dbReference type="EMBL" id="OC001610">
    <property type="protein sequence ID" value="CAD7260279.1"/>
    <property type="molecule type" value="Genomic_DNA"/>
</dbReference>
<dbReference type="InterPro" id="IPR004499">
    <property type="entry name" value="Pro-tRNA-ligase_IIa_arc-type"/>
</dbReference>
<dbReference type="FunFam" id="1.10.287.10:FF:000006">
    <property type="entry name" value="Bifunctional glutamate/proline--tRNA ligase"/>
    <property type="match status" value="3"/>
</dbReference>
<dbReference type="Gene3D" id="3.30.110.30">
    <property type="entry name" value="C-terminal domain of ProRS"/>
    <property type="match status" value="1"/>
</dbReference>
<feature type="domain" description="WHEP-TRS" evidence="21">
    <location>
        <begin position="1086"/>
        <end position="1142"/>
    </location>
</feature>
<dbReference type="Pfam" id="PF00587">
    <property type="entry name" value="tRNA-synt_2b"/>
    <property type="match status" value="1"/>
</dbReference>
<dbReference type="InterPro" id="IPR012337">
    <property type="entry name" value="RNaseH-like_sf"/>
</dbReference>
<dbReference type="GO" id="GO:0005737">
    <property type="term" value="C:cytoplasm"/>
    <property type="evidence" value="ECO:0007669"/>
    <property type="project" value="InterPro"/>
</dbReference>
<dbReference type="PROSITE" id="PS51185">
    <property type="entry name" value="WHEP_TRS_2"/>
    <property type="match status" value="4"/>
</dbReference>
<dbReference type="FunFam" id="3.40.50.800:FF:000005">
    <property type="entry name" value="bifunctional glutamate/proline--tRNA ligase"/>
    <property type="match status" value="1"/>
</dbReference>
<dbReference type="PROSITE" id="PS00178">
    <property type="entry name" value="AA_TRNA_LIGASE_I"/>
    <property type="match status" value="1"/>
</dbReference>
<dbReference type="Pfam" id="PF03129">
    <property type="entry name" value="HGTP_anticodon"/>
    <property type="match status" value="1"/>
</dbReference>
<evidence type="ECO:0000256" key="12">
    <source>
        <dbReference type="ARBA" id="ARBA00023146"/>
    </source>
</evidence>
<dbReference type="Gene3D" id="3.30.930.10">
    <property type="entry name" value="Bira Bifunctional Protein, Domain 2"/>
    <property type="match status" value="1"/>
</dbReference>
<evidence type="ECO:0000256" key="2">
    <source>
        <dbReference type="ARBA" id="ARBA00012831"/>
    </source>
</evidence>
<evidence type="ECO:0000256" key="1">
    <source>
        <dbReference type="ARBA" id="ARBA00009968"/>
    </source>
</evidence>
<evidence type="ECO:0000256" key="6">
    <source>
        <dbReference type="ARBA" id="ARBA00022723"/>
    </source>
</evidence>
<dbReference type="SUPFAM" id="SSF52954">
    <property type="entry name" value="Class II aaRS ABD-related"/>
    <property type="match status" value="1"/>
</dbReference>
<feature type="compositionally biased region" description="Polar residues" evidence="19">
    <location>
        <begin position="1319"/>
        <end position="1330"/>
    </location>
</feature>
<dbReference type="PROSITE" id="PS00762">
    <property type="entry name" value="WHEP_TRS_1"/>
    <property type="match status" value="3"/>
</dbReference>
<dbReference type="Pfam" id="PF03950">
    <property type="entry name" value="tRNA-synt_1c_C"/>
    <property type="match status" value="1"/>
</dbReference>
<feature type="domain" description="WHEP-TRS" evidence="21">
    <location>
        <begin position="1346"/>
        <end position="1402"/>
    </location>
</feature>
<dbReference type="EC" id="6.1.1.15" evidence="2"/>
<dbReference type="CDD" id="cd00778">
    <property type="entry name" value="ProRS_core_arch_euk"/>
    <property type="match status" value="1"/>
</dbReference>
<dbReference type="NCBIfam" id="TIGR00408">
    <property type="entry name" value="proS_fam_I"/>
    <property type="match status" value="1"/>
</dbReference>
<dbReference type="InterPro" id="IPR002314">
    <property type="entry name" value="aa-tRNA-synt_IIb"/>
</dbReference>
<evidence type="ECO:0000256" key="15">
    <source>
        <dbReference type="ARBA" id="ARBA00050792"/>
    </source>
</evidence>
<dbReference type="Gene3D" id="3.40.50.620">
    <property type="entry name" value="HUPs"/>
    <property type="match status" value="1"/>
</dbReference>
<dbReference type="InterPro" id="IPR020056">
    <property type="entry name" value="Rbsml_bL25/Gln-tRNA_synth_N"/>
</dbReference>
<dbReference type="FunFam" id="3.40.50.620:FF:000070">
    <property type="entry name" value="Bifunctional glutamate/proline--tRNA ligase"/>
    <property type="match status" value="1"/>
</dbReference>
<dbReference type="InterPro" id="IPR000738">
    <property type="entry name" value="WHEP-TRS_dom"/>
</dbReference>
<keyword evidence="10" id="KW-0694">RNA-binding</keyword>
<dbReference type="GO" id="GO:0004818">
    <property type="term" value="F:glutamate-tRNA ligase activity"/>
    <property type="evidence" value="ECO:0007669"/>
    <property type="project" value="UniProtKB-EC"/>
</dbReference>
<feature type="compositionally biased region" description="Basic and acidic residues" evidence="19">
    <location>
        <begin position="299"/>
        <end position="313"/>
    </location>
</feature>
<evidence type="ECO:0000313" key="22">
    <source>
        <dbReference type="EMBL" id="CAD7260279.1"/>
    </source>
</evidence>
<dbReference type="GO" id="GO:0017101">
    <property type="term" value="C:aminoacyl-tRNA synthetase multienzyme complex"/>
    <property type="evidence" value="ECO:0007669"/>
    <property type="project" value="UniProtKB-ARBA"/>
</dbReference>
<comment type="catalytic activity">
    <reaction evidence="14">
        <text>tRNA(Glu) + L-glutamate + ATP = L-glutamyl-tRNA(Glu) + AMP + diphosphate</text>
        <dbReference type="Rhea" id="RHEA:23540"/>
        <dbReference type="Rhea" id="RHEA-COMP:9663"/>
        <dbReference type="Rhea" id="RHEA-COMP:9680"/>
        <dbReference type="ChEBI" id="CHEBI:29985"/>
        <dbReference type="ChEBI" id="CHEBI:30616"/>
        <dbReference type="ChEBI" id="CHEBI:33019"/>
        <dbReference type="ChEBI" id="CHEBI:78442"/>
        <dbReference type="ChEBI" id="CHEBI:78520"/>
        <dbReference type="ChEBI" id="CHEBI:456215"/>
        <dbReference type="EC" id="6.1.1.17"/>
    </reaction>
    <physiologicalReaction direction="left-to-right" evidence="14">
        <dbReference type="Rhea" id="RHEA:23541"/>
    </physiologicalReaction>
</comment>
<evidence type="ECO:0000256" key="18">
    <source>
        <dbReference type="ARBA" id="ARBA00076053"/>
    </source>
</evidence>
<feature type="domain" description="WHEP-TRS" evidence="21">
    <location>
        <begin position="1265"/>
        <end position="1321"/>
    </location>
</feature>
<dbReference type="Pfam" id="PF00458">
    <property type="entry name" value="WHEP-TRS"/>
    <property type="match status" value="4"/>
</dbReference>
<dbReference type="InterPro" id="IPR049437">
    <property type="entry name" value="tRNA-synt_1c_C2"/>
</dbReference>
<dbReference type="SUPFAM" id="SSF64586">
    <property type="entry name" value="C-terminal domain of ProRS"/>
    <property type="match status" value="1"/>
</dbReference>
<comment type="similarity">
    <text evidence="1">In the C-terminal section; belongs to the class-II aminoacyl-tRNA synthetase family.</text>
</comment>
<evidence type="ECO:0000256" key="13">
    <source>
        <dbReference type="ARBA" id="ARBA00023268"/>
    </source>
</evidence>
<evidence type="ECO:0000256" key="3">
    <source>
        <dbReference type="ARBA" id="ARBA00012835"/>
    </source>
</evidence>
<evidence type="ECO:0000256" key="16">
    <source>
        <dbReference type="ARBA" id="ARBA00061295"/>
    </source>
</evidence>
<sequence length="1961" mass="220834">MEIKLIANRSNPPIGGLLVANYIKSTTPVVVEWGKENSLQLPNNVVFNSSPAIGRYLARVSSTYGLYGSTVLERTEVDHWLTFSTGPLVCIKEYSEALLYLDKMLGPVTYLVGNKLTLADFIVWGALYGSQQWNVSVTSGKVPDNVSRWFGFIKSLKAVESLLATLPEEARTKAGSIEGSSVRKDEGKFVDLPGAEMGKVVVRFPPEASGYLHIGHAKAALLNQYYQETFKGKLVMRFDDTNPAKEKVDFEKVILEDVAMLQIKPDIFTHTSNYFDLMLEYCEKLLKEGKAYADNTDPEVMKQEREQRTESRNRNNSVEQNMSLWNEMKQGTALGQMCCVRAKIDMSSPNGCLRDPTIYRCKNEPHPRTGTKYRVYPTYDFACPIVDSIEGVTHCLRTMEYHDRDDQFYWFIEALGLRKPHIWEYSRLNMTNTVLSKRKLTWFVDEGLVDGWIPVCWQPLGKILDSAGLQSGWVGWLAKSLYSHIFGGGERDDPRLPTVRGVLRRGMTVEGLKQFIIAQGSSRSVVVMEWDKIWAFNKKVIDPVAPRYTAVEYEEPVPVLVKGLAEEPQMTAKHPKNPEVGSKTLWVGPRVLIDRADAETLVEGQNTTFINWGNLLIKKINRENGKIISVDADPNLSNKDFKKTLKLTWLAETEKAPFIPCICVYFDHIISKPVLGKDEDFKKYIGHNTRWEVQMLGDPELVNVKKSDIIQLQRRGFFICDSEYQPPSKYSGREAPIILFSIPDGTTKTLLNHLQKHPGKYKEFLDENNKKDLPAPAPRKDRTVQQNIQTMLSREKMVSSHPYAQTTTNKITNMLVKGLLPYSFVEEEGFVELVKHFAPNYKIPARTTFSRNYLAVDDSKSECPGVKKLLQKAKNIVGHYRRSSQARERLHSLQERMQVPQLELIQYVETRWSSEYCMLQRLVEMKGPIAAELAQSEHNIEPLTNADWAQAKGVLEVLEPLAQATKEISGDSYPTSSMVIPILHCLSSHLNSRIQRQEEANLSTALRNELYRDFEEMDSTADEPEPSTSNSGLWSFFDSLPNERKEMNISEEVEKYLSEPRTAHSGRGKSVEKSPLEEVVPPVGETPAQISEHIVKQGEKVRQLKATKSTKDVIDVEVKTLLSLKAIYRTLTGSDWKPGVSQPSPLNNTPKSPNAKVTQQGSKVKSENTGKEGLDTRIQTLLTLKEEFKAPNPTPTIIDKSLNELLVKIAKQGDKIRILKSEKAEKNVVEAEVKELLSLKADYKVVTGEAWKPGAKAPDKMASPSEAELADKVAAQGDKVRNLKSEKADKNLLDAEVKVLLSLKAEYKSVSGKEWKPTPASSNKTESSRLNSVSSVTANIPAGDNQVSTLTQQITDQRNKVRQVKSSGASKDTVDAEVKKLLELKANYKKVTGSDFSTPGSGGRPQNKSKPLPAKKTPVKLPELANALVVLSSTAEDGEIEVRISTEKDESQGGPKKQTRLGLEVAKEDNLADWYSQVITKGELIEYYDVSGCYILRPWAYAIWEVIQRFFDDAIKKLDVQNCYFPLFVSRSVLEKEKTHIADFAPEVAWVTKSGDTDLAEPIAIRPTSETVMYPSFARWIQSHRDLPLKLNQWNNVVRWEFKHPQPFIRTREFLWQEGHTAYAVAKDAQEEVLVILDLYKDIYTNLLAIPVIKGRKTEKEKFAGGDYTTTLEAFVSASGRAIQGATSHYLGQNFSKMFDIIFEDPETQEKKYVYQNSWGITTRTIGVMIMIHADNQGLVLPPRVASVQVVIVPCGITGSMKEADRRSLLSSCEQLEKDLKDKGLRVKGDYRDNYSPGWKFNHWELKGVPVRVELGPKDLKQQQLVAARRDTGEKLTLKRETAPQQLVDLLENIHCSMLNQATEDLVSHTKQTKDWAQFCSLLDEKNIILSPFCGDTACEDRIKKESARDDATLEPGAPAMGAKSLCIPDEQLEDILPGDKCIHPACNNKPQFYTLFGRSY</sequence>
<dbReference type="Gene3D" id="1.20.1050.130">
    <property type="match status" value="1"/>
</dbReference>
<evidence type="ECO:0000259" key="20">
    <source>
        <dbReference type="PROSITE" id="PS50862"/>
    </source>
</evidence>
<dbReference type="Gene3D" id="1.10.1160.10">
    <property type="entry name" value="Glutamyl-trna Synthetase, Domain 2"/>
    <property type="match status" value="1"/>
</dbReference>
<feature type="region of interest" description="Disordered" evidence="19">
    <location>
        <begin position="1311"/>
        <end position="1330"/>
    </location>
</feature>
<evidence type="ECO:0000256" key="14">
    <source>
        <dbReference type="ARBA" id="ARBA00047366"/>
    </source>
</evidence>
<dbReference type="InterPro" id="IPR033721">
    <property type="entry name" value="ProRS_core_arch_euk"/>
</dbReference>